<name>A0A448WPB8_9PLAT</name>
<feature type="compositionally biased region" description="Low complexity" evidence="1">
    <location>
        <begin position="89"/>
        <end position="101"/>
    </location>
</feature>
<feature type="compositionally biased region" description="Polar residues" evidence="1">
    <location>
        <begin position="1"/>
        <end position="12"/>
    </location>
</feature>
<gene>
    <name evidence="2" type="ORF">PXEA_LOCUS10218</name>
</gene>
<sequence>MANEAASTSLVDQESIIAAACTEPEPDMPIPDETTAFCSDKPISDVAPSISKLSRRGKPLRQPDDISSSKGTEVICVATPRRRKPGRPPRSSASSASQTSSLVNPCPLANSEQMAKPKLTITAAPGLPDGASPLSQSSKSIKPLGSEIVLVSRLQPIQQDNEFILIPDTEDMDEASEQRSLEYSPNPVVSNSNDHTPTGYNDETIEMVGLQITLK</sequence>
<dbReference type="AlphaFoldDB" id="A0A448WPB8"/>
<proteinExistence type="predicted"/>
<organism evidence="2 3">
    <name type="scientific">Protopolystoma xenopodis</name>
    <dbReference type="NCBI Taxonomy" id="117903"/>
    <lineage>
        <taxon>Eukaryota</taxon>
        <taxon>Metazoa</taxon>
        <taxon>Spiralia</taxon>
        <taxon>Lophotrochozoa</taxon>
        <taxon>Platyhelminthes</taxon>
        <taxon>Monogenea</taxon>
        <taxon>Polyopisthocotylea</taxon>
        <taxon>Polystomatidea</taxon>
        <taxon>Polystomatidae</taxon>
        <taxon>Protopolystoma</taxon>
    </lineage>
</organism>
<reference evidence="2" key="1">
    <citation type="submission" date="2018-11" db="EMBL/GenBank/DDBJ databases">
        <authorList>
            <consortium name="Pathogen Informatics"/>
        </authorList>
    </citation>
    <scope>NUCLEOTIDE SEQUENCE</scope>
</reference>
<feature type="region of interest" description="Disordered" evidence="1">
    <location>
        <begin position="1"/>
        <end position="139"/>
    </location>
</feature>
<evidence type="ECO:0000313" key="2">
    <source>
        <dbReference type="EMBL" id="VEL16778.1"/>
    </source>
</evidence>
<feature type="compositionally biased region" description="Polar residues" evidence="1">
    <location>
        <begin position="181"/>
        <end position="201"/>
    </location>
</feature>
<keyword evidence="3" id="KW-1185">Reference proteome</keyword>
<evidence type="ECO:0000313" key="3">
    <source>
        <dbReference type="Proteomes" id="UP000784294"/>
    </source>
</evidence>
<accession>A0A448WPB8</accession>
<dbReference type="EMBL" id="CAAALY010029826">
    <property type="protein sequence ID" value="VEL16778.1"/>
    <property type="molecule type" value="Genomic_DNA"/>
</dbReference>
<dbReference type="Proteomes" id="UP000784294">
    <property type="component" value="Unassembled WGS sequence"/>
</dbReference>
<protein>
    <submittedName>
        <fullName evidence="2">Uncharacterized protein</fullName>
    </submittedName>
</protein>
<evidence type="ECO:0000256" key="1">
    <source>
        <dbReference type="SAM" id="MobiDB-lite"/>
    </source>
</evidence>
<comment type="caution">
    <text evidence="2">The sequence shown here is derived from an EMBL/GenBank/DDBJ whole genome shotgun (WGS) entry which is preliminary data.</text>
</comment>
<feature type="region of interest" description="Disordered" evidence="1">
    <location>
        <begin position="173"/>
        <end position="203"/>
    </location>
</feature>